<sequence length="95" mass="11069">MKDAELLSEIKAVLEIVLKTIEVAEKQNVTNIQTYYTLKDGLRALVNSIEQNGYVSSELYKRWESTVMWWLPRVLEGDSLLERLELIDKEIANRL</sequence>
<gene>
    <name evidence="1" type="ORF">E5L68_020070</name>
</gene>
<keyword evidence="2" id="KW-1185">Reference proteome</keyword>
<comment type="caution">
    <text evidence="1">The sequence shown here is derived from an EMBL/GenBank/DDBJ whole genome shotgun (WGS) entry which is preliminary data.</text>
</comment>
<evidence type="ECO:0000313" key="1">
    <source>
        <dbReference type="EMBL" id="MFN0293685.1"/>
    </source>
</evidence>
<proteinExistence type="predicted"/>
<organism evidence="1 2">
    <name type="scientific">Pedobacter helvus</name>
    <dbReference type="NCBI Taxonomy" id="2563444"/>
    <lineage>
        <taxon>Bacteria</taxon>
        <taxon>Pseudomonadati</taxon>
        <taxon>Bacteroidota</taxon>
        <taxon>Sphingobacteriia</taxon>
        <taxon>Sphingobacteriales</taxon>
        <taxon>Sphingobacteriaceae</taxon>
        <taxon>Pedobacter</taxon>
    </lineage>
</organism>
<protein>
    <submittedName>
        <fullName evidence="1">Uncharacterized protein</fullName>
    </submittedName>
</protein>
<accession>A0ABW9JMJ4</accession>
<dbReference type="EMBL" id="SRMP02000051">
    <property type="protein sequence ID" value="MFN0293685.1"/>
    <property type="molecule type" value="Genomic_DNA"/>
</dbReference>
<name>A0ABW9JMJ4_9SPHI</name>
<dbReference type="Proteomes" id="UP001517367">
    <property type="component" value="Unassembled WGS sequence"/>
</dbReference>
<dbReference type="RefSeq" id="WP_138729348.1">
    <property type="nucleotide sequence ID" value="NZ_SRMP02000051.1"/>
</dbReference>
<reference evidence="1 2" key="1">
    <citation type="submission" date="2024-12" db="EMBL/GenBank/DDBJ databases">
        <authorList>
            <person name="Hu S."/>
        </authorList>
    </citation>
    <scope>NUCLEOTIDE SEQUENCE [LARGE SCALE GENOMIC DNA]</scope>
    <source>
        <strain evidence="1 2">P-25</strain>
    </source>
</reference>
<evidence type="ECO:0000313" key="2">
    <source>
        <dbReference type="Proteomes" id="UP001517367"/>
    </source>
</evidence>